<dbReference type="Gene3D" id="3.30.920.30">
    <property type="entry name" value="Hypothetical protein"/>
    <property type="match status" value="1"/>
</dbReference>
<reference evidence="8" key="1">
    <citation type="journal article" date="2016" name="Stand. Genomic Sci.">
        <title>Complete genome sequence of Methanospirillum hungatei type strain JF1.</title>
        <authorList>
            <person name="Gunsalus R.P."/>
            <person name="Cook L.E."/>
            <person name="Crable B."/>
            <person name="Rohlin L."/>
            <person name="McDonald E."/>
            <person name="Mouttaki H."/>
            <person name="Sieber J.R."/>
            <person name="Poweleit N."/>
            <person name="Zhou H."/>
            <person name="Lapidus A.L."/>
            <person name="Daligault H.E."/>
            <person name="Land M."/>
            <person name="Gilna P."/>
            <person name="Ivanova N."/>
            <person name="Kyrpides N."/>
            <person name="Culley D.E."/>
            <person name="McInerney M.J."/>
        </authorList>
    </citation>
    <scope>NUCLEOTIDE SEQUENCE [LARGE SCALE GENOMIC DNA]</scope>
    <source>
        <strain evidence="8">ATCC 27890 / DSM 864 / NBRC 100397 / JF-1</strain>
    </source>
</reference>
<keyword evidence="3" id="KW-0255">Endonuclease</keyword>
<dbReference type="GO" id="GO:0016787">
    <property type="term" value="F:hydrolase activity"/>
    <property type="evidence" value="ECO:0007669"/>
    <property type="project" value="UniProtKB-KW"/>
</dbReference>
<organism evidence="7 8">
    <name type="scientific">Methanospirillum hungatei JF-1 (strain ATCC 27890 / DSM 864 / NBRC 100397 / JF-1)</name>
    <dbReference type="NCBI Taxonomy" id="323259"/>
    <lineage>
        <taxon>Archaea</taxon>
        <taxon>Methanobacteriati</taxon>
        <taxon>Methanobacteriota</taxon>
        <taxon>Stenosarchaea group</taxon>
        <taxon>Methanomicrobia</taxon>
        <taxon>Methanomicrobiales</taxon>
        <taxon>Methanospirillaceae</taxon>
        <taxon>Methanospirillum</taxon>
    </lineage>
</organism>
<dbReference type="EMBL" id="CP000254">
    <property type="protein sequence ID" value="ABD40164.1"/>
    <property type="molecule type" value="Genomic_DNA"/>
</dbReference>
<dbReference type="STRING" id="323259.Mhun_0399"/>
<dbReference type="HOGENOM" id="CLU_164851_6_4_2"/>
<evidence type="ECO:0000256" key="2">
    <source>
        <dbReference type="ARBA" id="ARBA00022722"/>
    </source>
</evidence>
<name>Q2FMM2_METHJ</name>
<dbReference type="AlphaFoldDB" id="Q2FMM2"/>
<dbReference type="EnsemblBacteria" id="ABD40164">
    <property type="protein sequence ID" value="ABD40164"/>
    <property type="gene ID" value="Mhun_0399"/>
</dbReference>
<accession>Q2FMM2</accession>
<keyword evidence="6" id="KW-0346">Stress response</keyword>
<protein>
    <submittedName>
        <fullName evidence="7">YcfA-like protein</fullName>
    </submittedName>
</protein>
<dbReference type="InterPro" id="IPR012933">
    <property type="entry name" value="HicA_mRNA_interferase"/>
</dbReference>
<keyword evidence="5" id="KW-0694">RNA-binding</keyword>
<dbReference type="eggNOG" id="arCOG03088">
    <property type="taxonomic scope" value="Archaea"/>
</dbReference>
<evidence type="ECO:0000313" key="7">
    <source>
        <dbReference type="EMBL" id="ABD40164.1"/>
    </source>
</evidence>
<dbReference type="GO" id="GO:0003729">
    <property type="term" value="F:mRNA binding"/>
    <property type="evidence" value="ECO:0007669"/>
    <property type="project" value="InterPro"/>
</dbReference>
<dbReference type="SUPFAM" id="SSF54786">
    <property type="entry name" value="YcfA/nrd intein domain"/>
    <property type="match status" value="1"/>
</dbReference>
<dbReference type="OrthoDB" id="7619at2157"/>
<keyword evidence="4" id="KW-0378">Hydrolase</keyword>
<evidence type="ECO:0000256" key="6">
    <source>
        <dbReference type="ARBA" id="ARBA00023016"/>
    </source>
</evidence>
<sequence>MNHRLLPVSGVEMVKVFKKIGFQVIRQKGSHIMLSRGEDFLVVPNHSTIAKGTQRDLIKDSGLSVEEFNDLLKE</sequence>
<dbReference type="InterPro" id="IPR038570">
    <property type="entry name" value="HicA_sf"/>
</dbReference>
<gene>
    <name evidence="7" type="ordered locus">Mhun_0399</name>
</gene>
<dbReference type="InParanoid" id="Q2FMM2"/>
<evidence type="ECO:0000256" key="3">
    <source>
        <dbReference type="ARBA" id="ARBA00022759"/>
    </source>
</evidence>
<evidence type="ECO:0000256" key="1">
    <source>
        <dbReference type="ARBA" id="ARBA00022649"/>
    </source>
</evidence>
<proteinExistence type="predicted"/>
<keyword evidence="1" id="KW-1277">Toxin-antitoxin system</keyword>
<dbReference type="KEGG" id="mhu:Mhun_0399"/>
<dbReference type="Proteomes" id="UP000001941">
    <property type="component" value="Chromosome"/>
</dbReference>
<dbReference type="Pfam" id="PF07927">
    <property type="entry name" value="HicA_toxin"/>
    <property type="match status" value="1"/>
</dbReference>
<evidence type="ECO:0000256" key="5">
    <source>
        <dbReference type="ARBA" id="ARBA00022884"/>
    </source>
</evidence>
<evidence type="ECO:0000313" key="8">
    <source>
        <dbReference type="Proteomes" id="UP000001941"/>
    </source>
</evidence>
<dbReference type="GO" id="GO:0004519">
    <property type="term" value="F:endonuclease activity"/>
    <property type="evidence" value="ECO:0007669"/>
    <property type="project" value="UniProtKB-KW"/>
</dbReference>
<keyword evidence="2" id="KW-0540">Nuclease</keyword>
<evidence type="ECO:0000256" key="4">
    <source>
        <dbReference type="ARBA" id="ARBA00022801"/>
    </source>
</evidence>
<keyword evidence="8" id="KW-1185">Reference proteome</keyword>